<gene>
    <name evidence="1" type="ORF">A2482_02515</name>
</gene>
<dbReference type="Proteomes" id="UP000178656">
    <property type="component" value="Unassembled WGS sequence"/>
</dbReference>
<evidence type="ECO:0000313" key="2">
    <source>
        <dbReference type="Proteomes" id="UP000178656"/>
    </source>
</evidence>
<protein>
    <submittedName>
        <fullName evidence="1">Uncharacterized protein</fullName>
    </submittedName>
</protein>
<organism evidence="1 2">
    <name type="scientific">Candidatus Falkowbacteria bacterium RIFOXYC2_FULL_48_21</name>
    <dbReference type="NCBI Taxonomy" id="1798005"/>
    <lineage>
        <taxon>Bacteria</taxon>
        <taxon>Candidatus Falkowiibacteriota</taxon>
    </lineage>
</organism>
<reference evidence="1 2" key="1">
    <citation type="journal article" date="2016" name="Nat. Commun.">
        <title>Thousands of microbial genomes shed light on interconnected biogeochemical processes in an aquifer system.</title>
        <authorList>
            <person name="Anantharaman K."/>
            <person name="Brown C.T."/>
            <person name="Hug L.A."/>
            <person name="Sharon I."/>
            <person name="Castelle C.J."/>
            <person name="Probst A.J."/>
            <person name="Thomas B.C."/>
            <person name="Singh A."/>
            <person name="Wilkins M.J."/>
            <person name="Karaoz U."/>
            <person name="Brodie E.L."/>
            <person name="Williams K.H."/>
            <person name="Hubbard S.S."/>
            <person name="Banfield J.F."/>
        </authorList>
    </citation>
    <scope>NUCLEOTIDE SEQUENCE [LARGE SCALE GENOMIC DNA]</scope>
</reference>
<comment type="caution">
    <text evidence="1">The sequence shown here is derived from an EMBL/GenBank/DDBJ whole genome shotgun (WGS) entry which is preliminary data.</text>
</comment>
<dbReference type="AlphaFoldDB" id="A0A1F5TDH1"/>
<sequence length="62" mass="7207">MENYKNPLKRVNGRTSFMRFPIMFPEPMRFIHGRPISVSAQGSQSVFAISFPWATHIGERPR</sequence>
<name>A0A1F5TDH1_9BACT</name>
<accession>A0A1F5TDH1</accession>
<dbReference type="EMBL" id="MFGM01000026">
    <property type="protein sequence ID" value="OGF37022.1"/>
    <property type="molecule type" value="Genomic_DNA"/>
</dbReference>
<evidence type="ECO:0000313" key="1">
    <source>
        <dbReference type="EMBL" id="OGF37022.1"/>
    </source>
</evidence>
<proteinExistence type="predicted"/>